<evidence type="ECO:0000313" key="7">
    <source>
        <dbReference type="EMBL" id="GJG57378.1"/>
    </source>
</evidence>
<accession>A0A9R1CWS6</accession>
<dbReference type="GeneID" id="72468284"/>
<dbReference type="InterPro" id="IPR024032">
    <property type="entry name" value="rSAM_paired_HxsC"/>
</dbReference>
<reference evidence="7" key="1">
    <citation type="journal article" date="2022" name="Int. J. Syst. Evol. Microbiol.">
        <title>Prevotella lacticifex sp. nov., isolated from the rumen of cows.</title>
        <authorList>
            <person name="Shinkai T."/>
            <person name="Ikeyama N."/>
            <person name="Kumagai M."/>
            <person name="Ohmori H."/>
            <person name="Sakamoto M."/>
            <person name="Ohkuma M."/>
            <person name="Mitsumori M."/>
        </authorList>
    </citation>
    <scope>NUCLEOTIDE SEQUENCE</scope>
    <source>
        <strain evidence="7">R5076</strain>
    </source>
</reference>
<dbReference type="SFLD" id="SFLDG01103">
    <property type="entry name" value="Uncharacterised_Radical_SAM_Su"/>
    <property type="match status" value="1"/>
</dbReference>
<sequence>MKNKFEANSNSNVLFVTNQCNNRCIMCCQPPHNDDDIDAFYAHNERLIKTAPKDTKEVCITGGEPTLAGDKLISLVELIRQELPNTSIHILSNGRNFQLNDYTHRLAVAGGDKLIFGIPFHSDYCGDHDLIAGAKGAFNETMHGLYNLSEEGCCIELRIVINKLNYQRLPQIAEYIFKNLTFVSWVALMAMEDTGYAIKNDKTIWIEPVEYIHQLCKAVDILDQWRIPVSIYNLPLCLLPPTHRKFAKQSISDWKTNYLDICKICKLKIECCGLFSTSKRKFKGLMPEK</sequence>
<evidence type="ECO:0000256" key="3">
    <source>
        <dbReference type="ARBA" id="ARBA00022723"/>
    </source>
</evidence>
<dbReference type="InterPro" id="IPR058240">
    <property type="entry name" value="rSAM_sf"/>
</dbReference>
<evidence type="ECO:0000256" key="4">
    <source>
        <dbReference type="ARBA" id="ARBA00023004"/>
    </source>
</evidence>
<gene>
    <name evidence="7" type="ORF">PRLR5076_02290</name>
</gene>
<dbReference type="SUPFAM" id="SSF102114">
    <property type="entry name" value="Radical SAM enzymes"/>
    <property type="match status" value="1"/>
</dbReference>
<keyword evidence="4" id="KW-0408">Iron</keyword>
<evidence type="ECO:0000256" key="5">
    <source>
        <dbReference type="ARBA" id="ARBA00023014"/>
    </source>
</evidence>
<dbReference type="SFLD" id="SFLDG01067">
    <property type="entry name" value="SPASM/twitch_domain_containing"/>
    <property type="match status" value="1"/>
</dbReference>
<dbReference type="GO" id="GO:0003824">
    <property type="term" value="F:catalytic activity"/>
    <property type="evidence" value="ECO:0007669"/>
    <property type="project" value="InterPro"/>
</dbReference>
<name>A0A9R1CWS6_9BACT</name>
<dbReference type="GO" id="GO:0051536">
    <property type="term" value="F:iron-sulfur cluster binding"/>
    <property type="evidence" value="ECO:0007669"/>
    <property type="project" value="UniProtKB-KW"/>
</dbReference>
<comment type="cofactor">
    <cofactor evidence="1">
        <name>[4Fe-4S] cluster</name>
        <dbReference type="ChEBI" id="CHEBI:49883"/>
    </cofactor>
</comment>
<proteinExistence type="predicted"/>
<dbReference type="NCBIfam" id="TIGR03977">
    <property type="entry name" value="rSAM_pair_HxsC"/>
    <property type="match status" value="1"/>
</dbReference>
<dbReference type="Pfam" id="PF04055">
    <property type="entry name" value="Radical_SAM"/>
    <property type="match status" value="1"/>
</dbReference>
<evidence type="ECO:0000313" key="8">
    <source>
        <dbReference type="Proteomes" id="UP000825483"/>
    </source>
</evidence>
<dbReference type="SFLD" id="SFLDS00029">
    <property type="entry name" value="Radical_SAM"/>
    <property type="match status" value="1"/>
</dbReference>
<dbReference type="EMBL" id="BPUB01000001">
    <property type="protein sequence ID" value="GJG57378.1"/>
    <property type="molecule type" value="Genomic_DNA"/>
</dbReference>
<dbReference type="InterPro" id="IPR050377">
    <property type="entry name" value="Radical_SAM_PqqE_MftC-like"/>
</dbReference>
<dbReference type="Proteomes" id="UP000825483">
    <property type="component" value="Unassembled WGS sequence"/>
</dbReference>
<keyword evidence="8" id="KW-1185">Reference proteome</keyword>
<dbReference type="InterPro" id="IPR007197">
    <property type="entry name" value="rSAM"/>
</dbReference>
<evidence type="ECO:0000259" key="6">
    <source>
        <dbReference type="Pfam" id="PF04055"/>
    </source>
</evidence>
<comment type="caution">
    <text evidence="7">The sequence shown here is derived from an EMBL/GenBank/DDBJ whole genome shotgun (WGS) entry which is preliminary data.</text>
</comment>
<evidence type="ECO:0000256" key="1">
    <source>
        <dbReference type="ARBA" id="ARBA00001966"/>
    </source>
</evidence>
<dbReference type="GO" id="GO:0046872">
    <property type="term" value="F:metal ion binding"/>
    <property type="evidence" value="ECO:0007669"/>
    <property type="project" value="UniProtKB-KW"/>
</dbReference>
<dbReference type="AlphaFoldDB" id="A0A9R1CWS6"/>
<dbReference type="PANTHER" id="PTHR11228">
    <property type="entry name" value="RADICAL SAM DOMAIN PROTEIN"/>
    <property type="match status" value="1"/>
</dbReference>
<keyword evidence="2" id="KW-0949">S-adenosyl-L-methionine</keyword>
<dbReference type="PANTHER" id="PTHR11228:SF7">
    <property type="entry name" value="PQQA PEPTIDE CYCLASE"/>
    <property type="match status" value="1"/>
</dbReference>
<evidence type="ECO:0000256" key="2">
    <source>
        <dbReference type="ARBA" id="ARBA00022691"/>
    </source>
</evidence>
<keyword evidence="5" id="KW-0411">Iron-sulfur</keyword>
<dbReference type="InterPro" id="IPR013785">
    <property type="entry name" value="Aldolase_TIM"/>
</dbReference>
<feature type="domain" description="Radical SAM core" evidence="6">
    <location>
        <begin position="16"/>
        <end position="175"/>
    </location>
</feature>
<dbReference type="CDD" id="cd01335">
    <property type="entry name" value="Radical_SAM"/>
    <property type="match status" value="1"/>
</dbReference>
<organism evidence="7 8">
    <name type="scientific">Prevotella lacticifex</name>
    <dbReference type="NCBI Taxonomy" id="2854755"/>
    <lineage>
        <taxon>Bacteria</taxon>
        <taxon>Pseudomonadati</taxon>
        <taxon>Bacteroidota</taxon>
        <taxon>Bacteroidia</taxon>
        <taxon>Bacteroidales</taxon>
        <taxon>Prevotellaceae</taxon>
        <taxon>Prevotella</taxon>
    </lineage>
</organism>
<protein>
    <recommendedName>
        <fullName evidence="6">Radical SAM core domain-containing protein</fullName>
    </recommendedName>
</protein>
<dbReference type="Gene3D" id="3.20.20.70">
    <property type="entry name" value="Aldolase class I"/>
    <property type="match status" value="1"/>
</dbReference>
<dbReference type="RefSeq" id="WP_223929617.1">
    <property type="nucleotide sequence ID" value="NZ_BPTU01000003.1"/>
</dbReference>
<keyword evidence="3" id="KW-0479">Metal-binding</keyword>